<name>A0A5B7IDH5_PORTR</name>
<gene>
    <name evidence="1" type="ORF">E2C01_074569</name>
</gene>
<proteinExistence type="predicted"/>
<keyword evidence="2" id="KW-1185">Reference proteome</keyword>
<reference evidence="1 2" key="1">
    <citation type="submission" date="2019-05" db="EMBL/GenBank/DDBJ databases">
        <title>Another draft genome of Portunus trituberculatus and its Hox gene families provides insights of decapod evolution.</title>
        <authorList>
            <person name="Jeong J.-H."/>
            <person name="Song I."/>
            <person name="Kim S."/>
            <person name="Choi T."/>
            <person name="Kim D."/>
            <person name="Ryu S."/>
            <person name="Kim W."/>
        </authorList>
    </citation>
    <scope>NUCLEOTIDE SEQUENCE [LARGE SCALE GENOMIC DNA]</scope>
    <source>
        <tissue evidence="1">Muscle</tissue>
    </source>
</reference>
<evidence type="ECO:0000313" key="2">
    <source>
        <dbReference type="Proteomes" id="UP000324222"/>
    </source>
</evidence>
<dbReference type="Proteomes" id="UP000324222">
    <property type="component" value="Unassembled WGS sequence"/>
</dbReference>
<sequence>MAGAHSTTIGQYKAKKIWSQDCGRGQIAAWGTEARRVRNELRSSSDRVNEPQLPVLRCRPDHIIVPQC</sequence>
<organism evidence="1 2">
    <name type="scientific">Portunus trituberculatus</name>
    <name type="common">Swimming crab</name>
    <name type="synonym">Neptunus trituberculatus</name>
    <dbReference type="NCBI Taxonomy" id="210409"/>
    <lineage>
        <taxon>Eukaryota</taxon>
        <taxon>Metazoa</taxon>
        <taxon>Ecdysozoa</taxon>
        <taxon>Arthropoda</taxon>
        <taxon>Crustacea</taxon>
        <taxon>Multicrustacea</taxon>
        <taxon>Malacostraca</taxon>
        <taxon>Eumalacostraca</taxon>
        <taxon>Eucarida</taxon>
        <taxon>Decapoda</taxon>
        <taxon>Pleocyemata</taxon>
        <taxon>Brachyura</taxon>
        <taxon>Eubrachyura</taxon>
        <taxon>Portunoidea</taxon>
        <taxon>Portunidae</taxon>
        <taxon>Portuninae</taxon>
        <taxon>Portunus</taxon>
    </lineage>
</organism>
<protein>
    <submittedName>
        <fullName evidence="1">Uncharacterized protein</fullName>
    </submittedName>
</protein>
<comment type="caution">
    <text evidence="1">The sequence shown here is derived from an EMBL/GenBank/DDBJ whole genome shotgun (WGS) entry which is preliminary data.</text>
</comment>
<accession>A0A5B7IDH5</accession>
<evidence type="ECO:0000313" key="1">
    <source>
        <dbReference type="EMBL" id="MPC80006.1"/>
    </source>
</evidence>
<dbReference type="AlphaFoldDB" id="A0A5B7IDH5"/>
<dbReference type="EMBL" id="VSRR010052721">
    <property type="protein sequence ID" value="MPC80006.1"/>
    <property type="molecule type" value="Genomic_DNA"/>
</dbReference>